<evidence type="ECO:0000313" key="7">
    <source>
        <dbReference type="EMBL" id="GMF89307.1"/>
    </source>
</evidence>
<protein>
    <submittedName>
        <fullName evidence="7">Unnamed protein product</fullName>
    </submittedName>
</protein>
<feature type="domain" description="ABC transmembrane type-1" evidence="6">
    <location>
        <begin position="73"/>
        <end position="344"/>
    </location>
</feature>
<organism evidence="7 8">
    <name type="scientific">Phytophthora fragariaefolia</name>
    <dbReference type="NCBI Taxonomy" id="1490495"/>
    <lineage>
        <taxon>Eukaryota</taxon>
        <taxon>Sar</taxon>
        <taxon>Stramenopiles</taxon>
        <taxon>Oomycota</taxon>
        <taxon>Peronosporomycetes</taxon>
        <taxon>Peronosporales</taxon>
        <taxon>Peronosporaceae</taxon>
        <taxon>Phytophthora</taxon>
    </lineage>
</organism>
<accession>A0A9W6YNK4</accession>
<dbReference type="PANTHER" id="PTHR43394">
    <property type="entry name" value="ATP-DEPENDENT PERMEASE MDL1, MITOCHONDRIAL"/>
    <property type="match status" value="1"/>
</dbReference>
<proteinExistence type="predicted"/>
<keyword evidence="8" id="KW-1185">Reference proteome</keyword>
<comment type="subcellular location">
    <subcellularLocation>
        <location evidence="1">Membrane</location>
        <topology evidence="1">Multi-pass membrane protein</topology>
    </subcellularLocation>
</comment>
<reference evidence="7" key="1">
    <citation type="submission" date="2023-04" db="EMBL/GenBank/DDBJ databases">
        <title>Phytophthora fragariaefolia NBRC 109709.</title>
        <authorList>
            <person name="Ichikawa N."/>
            <person name="Sato H."/>
            <person name="Tonouchi N."/>
        </authorList>
    </citation>
    <scope>NUCLEOTIDE SEQUENCE</scope>
    <source>
        <strain evidence="7">NBRC 109709</strain>
    </source>
</reference>
<dbReference type="InterPro" id="IPR011527">
    <property type="entry name" value="ABC1_TM_dom"/>
</dbReference>
<dbReference type="GO" id="GO:0015421">
    <property type="term" value="F:ABC-type oligopeptide transporter activity"/>
    <property type="evidence" value="ECO:0007669"/>
    <property type="project" value="TreeGrafter"/>
</dbReference>
<comment type="caution">
    <text evidence="7">The sequence shown here is derived from an EMBL/GenBank/DDBJ whole genome shotgun (WGS) entry which is preliminary data.</text>
</comment>
<evidence type="ECO:0000313" key="8">
    <source>
        <dbReference type="Proteomes" id="UP001165121"/>
    </source>
</evidence>
<dbReference type="OrthoDB" id="6500128at2759"/>
<name>A0A9W6YNK4_9STRA</name>
<dbReference type="GO" id="GO:0005743">
    <property type="term" value="C:mitochondrial inner membrane"/>
    <property type="evidence" value="ECO:0007669"/>
    <property type="project" value="TreeGrafter"/>
</dbReference>
<evidence type="ECO:0000259" key="6">
    <source>
        <dbReference type="PROSITE" id="PS50929"/>
    </source>
</evidence>
<feature type="transmembrane region" description="Helical" evidence="5">
    <location>
        <begin position="116"/>
        <end position="140"/>
    </location>
</feature>
<dbReference type="AlphaFoldDB" id="A0A9W6YNK4"/>
<keyword evidence="3 5" id="KW-1133">Transmembrane helix</keyword>
<gene>
    <name evidence="7" type="ORF">Pfra01_002897700</name>
</gene>
<evidence type="ECO:0000256" key="4">
    <source>
        <dbReference type="ARBA" id="ARBA00023136"/>
    </source>
</evidence>
<dbReference type="InterPro" id="IPR039421">
    <property type="entry name" value="Type_1_exporter"/>
</dbReference>
<feature type="transmembrane region" description="Helical" evidence="5">
    <location>
        <begin position="303"/>
        <end position="327"/>
    </location>
</feature>
<dbReference type="Proteomes" id="UP001165121">
    <property type="component" value="Unassembled WGS sequence"/>
</dbReference>
<dbReference type="Gene3D" id="3.40.50.300">
    <property type="entry name" value="P-loop containing nucleotide triphosphate hydrolases"/>
    <property type="match status" value="1"/>
</dbReference>
<dbReference type="EMBL" id="BSXT01013692">
    <property type="protein sequence ID" value="GMF89307.1"/>
    <property type="molecule type" value="Genomic_DNA"/>
</dbReference>
<evidence type="ECO:0000256" key="3">
    <source>
        <dbReference type="ARBA" id="ARBA00022989"/>
    </source>
</evidence>
<dbReference type="InterPro" id="IPR036640">
    <property type="entry name" value="ABC1_TM_sf"/>
</dbReference>
<dbReference type="GO" id="GO:0005524">
    <property type="term" value="F:ATP binding"/>
    <property type="evidence" value="ECO:0007669"/>
    <property type="project" value="InterPro"/>
</dbReference>
<feature type="transmembrane region" description="Helical" evidence="5">
    <location>
        <begin position="197"/>
        <end position="214"/>
    </location>
</feature>
<dbReference type="PANTHER" id="PTHR43394:SF18">
    <property type="entry name" value="ABC TRANSPORTER B FAMILY MEMBER 11-LIKE"/>
    <property type="match status" value="1"/>
</dbReference>
<keyword evidence="4 5" id="KW-0472">Membrane</keyword>
<keyword evidence="2 5" id="KW-0812">Transmembrane</keyword>
<evidence type="ECO:0000256" key="1">
    <source>
        <dbReference type="ARBA" id="ARBA00004141"/>
    </source>
</evidence>
<dbReference type="InterPro" id="IPR027417">
    <property type="entry name" value="P-loop_NTPase"/>
</dbReference>
<feature type="transmembrane region" description="Helical" evidence="5">
    <location>
        <begin position="70"/>
        <end position="96"/>
    </location>
</feature>
<dbReference type="Pfam" id="PF00664">
    <property type="entry name" value="ABC_membrane"/>
    <property type="match status" value="1"/>
</dbReference>
<dbReference type="GO" id="GO:0090374">
    <property type="term" value="P:oligopeptide export from mitochondrion"/>
    <property type="evidence" value="ECO:0007669"/>
    <property type="project" value="TreeGrafter"/>
</dbReference>
<sequence>MVHARISYRIPIIRSTTPDRLQCDRDANHKVSEIDVEVDETDSCEYEGEEPVGKTSTVRVWKIAMSEWKFLMLGGLGAATYGAVYPVNGLLIGVSMKLYSETYKTKHEMLHDVRYYSLYLRILAVVCCGAITLMSYGYGVASNRLTARIRVLTYGAMLRQKVGWFDLPHNSSGSLVSRLASDSTVLHSMASENLSRAVVGVATAAVTLALSFIYSWQMTLVMTGIVPLLVGCNFMRIKNIRGQVNAKTSNNADAAAASLLSEAIDAIRTVASFGMENSLVAQYTSFLDASNEQDKRTGMSGGIAFGLSQGVLFLSLALIFYVGGYWVTKGTVNFYDLFTIIMIFRSPEDRPDRTGSFSVSMASQGSVDGTKAKQAAANVFKIIDRVPEIDATSTAGTVLPTIQGDINFRHLTFAYPSRPHARQEYGYRAAGAIL</sequence>
<evidence type="ECO:0000256" key="5">
    <source>
        <dbReference type="SAM" id="Phobius"/>
    </source>
</evidence>
<dbReference type="PROSITE" id="PS50929">
    <property type="entry name" value="ABC_TM1F"/>
    <property type="match status" value="1"/>
</dbReference>
<dbReference type="Gene3D" id="1.20.1560.10">
    <property type="entry name" value="ABC transporter type 1, transmembrane domain"/>
    <property type="match status" value="2"/>
</dbReference>
<dbReference type="SUPFAM" id="SSF90123">
    <property type="entry name" value="ABC transporter transmembrane region"/>
    <property type="match status" value="1"/>
</dbReference>
<evidence type="ECO:0000256" key="2">
    <source>
        <dbReference type="ARBA" id="ARBA00022692"/>
    </source>
</evidence>
<dbReference type="CDD" id="cd18578">
    <property type="entry name" value="ABC_6TM_Pgp_ABCB1_D2_like"/>
    <property type="match status" value="1"/>
</dbReference>
<feature type="transmembrane region" description="Helical" evidence="5">
    <location>
        <begin position="220"/>
        <end position="237"/>
    </location>
</feature>